<sequence length="270" mass="29106">MPTSGLASFALAYDVLHGNSMAPKRSVACLKAPFDSVLRGADPKRPKCSIPSELDFLSPEFDPQAALRDPDLKPPVESACAVANVRMAEMLLPWGLQEHMAGLLGNVRGQADGGPQNLSKRFEDNLKVAKNKQFRKDMEAAVAASKAQAARVGEYIEQRFTGGISKAHGGEEIVESLRRWTAAGTQVKVHVHCRDLLPGIGGDGCRAMLAGAVRWFDEKLNLLLQPARLLVPDSQTGSARGTEENDGNLGWVYVRCHQIVSIAPLGQEAS</sequence>
<evidence type="ECO:0000313" key="1">
    <source>
        <dbReference type="EMBL" id="PHJ17349.1"/>
    </source>
</evidence>
<organism evidence="1 2">
    <name type="scientific">Cystoisospora suis</name>
    <dbReference type="NCBI Taxonomy" id="483139"/>
    <lineage>
        <taxon>Eukaryota</taxon>
        <taxon>Sar</taxon>
        <taxon>Alveolata</taxon>
        <taxon>Apicomplexa</taxon>
        <taxon>Conoidasida</taxon>
        <taxon>Coccidia</taxon>
        <taxon>Eucoccidiorida</taxon>
        <taxon>Eimeriorina</taxon>
        <taxon>Sarcocystidae</taxon>
        <taxon>Cystoisospora</taxon>
    </lineage>
</organism>
<evidence type="ECO:0000313" key="2">
    <source>
        <dbReference type="Proteomes" id="UP000221165"/>
    </source>
</evidence>
<dbReference type="InterPro" id="IPR010920">
    <property type="entry name" value="LSM_dom_sf"/>
</dbReference>
<dbReference type="GeneID" id="94432165"/>
<dbReference type="SUPFAM" id="SSF50182">
    <property type="entry name" value="Sm-like ribonucleoproteins"/>
    <property type="match status" value="1"/>
</dbReference>
<name>A0A2C6KJQ7_9APIC</name>
<gene>
    <name evidence="1" type="ORF">CSUI_008831</name>
</gene>
<proteinExistence type="predicted"/>
<comment type="caution">
    <text evidence="1">The sequence shown here is derived from an EMBL/GenBank/DDBJ whole genome shotgun (WGS) entry which is preliminary data.</text>
</comment>
<dbReference type="AlphaFoldDB" id="A0A2C6KJQ7"/>
<dbReference type="EMBL" id="MIGC01005083">
    <property type="protein sequence ID" value="PHJ17349.1"/>
    <property type="molecule type" value="Genomic_DNA"/>
</dbReference>
<dbReference type="VEuPathDB" id="ToxoDB:CSUI_008831"/>
<dbReference type="Proteomes" id="UP000221165">
    <property type="component" value="Unassembled WGS sequence"/>
</dbReference>
<protein>
    <submittedName>
        <fullName evidence="1">Lsm domain protein</fullName>
    </submittedName>
</protein>
<keyword evidence="2" id="KW-1185">Reference proteome</keyword>
<accession>A0A2C6KJQ7</accession>
<dbReference type="RefSeq" id="XP_067919072.1">
    <property type="nucleotide sequence ID" value="XM_068068954.1"/>
</dbReference>
<reference evidence="1 2" key="1">
    <citation type="journal article" date="2017" name="Int. J. Parasitol.">
        <title>The genome of the protozoan parasite Cystoisospora suis and a reverse vaccinology approach to identify vaccine candidates.</title>
        <authorList>
            <person name="Palmieri N."/>
            <person name="Shrestha A."/>
            <person name="Ruttkowski B."/>
            <person name="Beck T."/>
            <person name="Vogl C."/>
            <person name="Tomley F."/>
            <person name="Blake D.P."/>
            <person name="Joachim A."/>
        </authorList>
    </citation>
    <scope>NUCLEOTIDE SEQUENCE [LARGE SCALE GENOMIC DNA]</scope>
    <source>
        <strain evidence="1 2">Wien I</strain>
    </source>
</reference>
<dbReference type="OrthoDB" id="329208at2759"/>